<organism evidence="8 9">
    <name type="scientific">Stigmatella erecta</name>
    <dbReference type="NCBI Taxonomy" id="83460"/>
    <lineage>
        <taxon>Bacteria</taxon>
        <taxon>Pseudomonadati</taxon>
        <taxon>Myxococcota</taxon>
        <taxon>Myxococcia</taxon>
        <taxon>Myxococcales</taxon>
        <taxon>Cystobacterineae</taxon>
        <taxon>Archangiaceae</taxon>
        <taxon>Stigmatella</taxon>
    </lineage>
</organism>
<dbReference type="SMART" id="SM00448">
    <property type="entry name" value="REC"/>
    <property type="match status" value="1"/>
</dbReference>
<feature type="modified residue" description="4-aspartylphosphate" evidence="5">
    <location>
        <position position="51"/>
    </location>
</feature>
<dbReference type="InterPro" id="IPR001789">
    <property type="entry name" value="Sig_transdc_resp-reg_receiver"/>
</dbReference>
<dbReference type="GO" id="GO:0006355">
    <property type="term" value="P:regulation of DNA-templated transcription"/>
    <property type="evidence" value="ECO:0007669"/>
    <property type="project" value="InterPro"/>
</dbReference>
<gene>
    <name evidence="8" type="ORF">SAMN05443639_102514</name>
</gene>
<dbReference type="SUPFAM" id="SSF52540">
    <property type="entry name" value="P-loop containing nucleoside triphosphate hydrolases"/>
    <property type="match status" value="1"/>
</dbReference>
<dbReference type="InterPro" id="IPR009057">
    <property type="entry name" value="Homeodomain-like_sf"/>
</dbReference>
<reference evidence="9" key="1">
    <citation type="submission" date="2016-10" db="EMBL/GenBank/DDBJ databases">
        <authorList>
            <person name="Varghese N."/>
            <person name="Submissions S."/>
        </authorList>
    </citation>
    <scope>NUCLEOTIDE SEQUENCE [LARGE SCALE GENOMIC DNA]</scope>
    <source>
        <strain evidence="9">DSM 16858</strain>
    </source>
</reference>
<evidence type="ECO:0000256" key="1">
    <source>
        <dbReference type="ARBA" id="ARBA00022741"/>
    </source>
</evidence>
<evidence type="ECO:0000256" key="3">
    <source>
        <dbReference type="ARBA" id="ARBA00023015"/>
    </source>
</evidence>
<keyword evidence="5" id="KW-0597">Phosphoprotein</keyword>
<dbReference type="GO" id="GO:0043565">
    <property type="term" value="F:sequence-specific DNA binding"/>
    <property type="evidence" value="ECO:0007669"/>
    <property type="project" value="InterPro"/>
</dbReference>
<keyword evidence="2" id="KW-0067">ATP-binding</keyword>
<dbReference type="InterPro" id="IPR027417">
    <property type="entry name" value="P-loop_NTPase"/>
</dbReference>
<dbReference type="FunFam" id="3.40.50.300:FF:000006">
    <property type="entry name" value="DNA-binding transcriptional regulator NtrC"/>
    <property type="match status" value="1"/>
</dbReference>
<dbReference type="GO" id="GO:0000160">
    <property type="term" value="P:phosphorelay signal transduction system"/>
    <property type="evidence" value="ECO:0007669"/>
    <property type="project" value="InterPro"/>
</dbReference>
<dbReference type="PANTHER" id="PTHR32071">
    <property type="entry name" value="TRANSCRIPTIONAL REGULATORY PROTEIN"/>
    <property type="match status" value="1"/>
</dbReference>
<sequence length="465" mass="50515">MHVLVVDDELSMREYLEVLLTRVGYRVSLAGNEKAAIETLSSSGVDVVISDMKLGQGSGLNVLKAARAVAAPPEVVLITAFGTPAAAVEAMRAGAYDYICKPFDNEELKLLVQKALEKRGLREENRQLRRSLSGGRGGLWVGESQAMKAVWGLVEKVAPSRTTVLITGESGTGKELVARALHLRSTRAGAPFLPVNCAALNEGVLESELFGHVKGAFTGAQSDRSGILVSAGEGTVFLDEIGEVPLATQVKLLRVLQERRVKPVGSSTEVPFQARVVAATNKRLEVEVKAGRFREDLLYRLNVITVDLPPLRERQGDITLLARHFLAKMREELGRPNLEFSAEAVQVLERYAFPGNVRQLQNIVERAATLADSDTLGPDTLPSALRGEREPEPQVAGEVTLPVGFSLERHLDEAERRYLVAALQRSEGVKTRAAELLGLSFRSFRYRLAKHGLSDREDGGDPAGG</sequence>
<dbReference type="PROSITE" id="PS50045">
    <property type="entry name" value="SIGMA54_INTERACT_4"/>
    <property type="match status" value="1"/>
</dbReference>
<evidence type="ECO:0000259" key="7">
    <source>
        <dbReference type="PROSITE" id="PS50110"/>
    </source>
</evidence>
<dbReference type="SMART" id="SM00382">
    <property type="entry name" value="AAA"/>
    <property type="match status" value="1"/>
</dbReference>
<evidence type="ECO:0000313" key="8">
    <source>
        <dbReference type="EMBL" id="SET31173.1"/>
    </source>
</evidence>
<evidence type="ECO:0000259" key="6">
    <source>
        <dbReference type="PROSITE" id="PS50045"/>
    </source>
</evidence>
<dbReference type="InterPro" id="IPR025944">
    <property type="entry name" value="Sigma_54_int_dom_CS"/>
</dbReference>
<dbReference type="AlphaFoldDB" id="A0A1I0DHB9"/>
<dbReference type="InterPro" id="IPR002078">
    <property type="entry name" value="Sigma_54_int"/>
</dbReference>
<dbReference type="EMBL" id="FOIJ01000002">
    <property type="protein sequence ID" value="SET31173.1"/>
    <property type="molecule type" value="Genomic_DNA"/>
</dbReference>
<dbReference type="PROSITE" id="PS00688">
    <property type="entry name" value="SIGMA54_INTERACT_3"/>
    <property type="match status" value="1"/>
</dbReference>
<evidence type="ECO:0000256" key="5">
    <source>
        <dbReference type="PROSITE-ProRule" id="PRU00169"/>
    </source>
</evidence>
<proteinExistence type="predicted"/>
<dbReference type="PANTHER" id="PTHR32071:SF113">
    <property type="entry name" value="ALGINATE BIOSYNTHESIS TRANSCRIPTIONAL REGULATORY PROTEIN ALGB"/>
    <property type="match status" value="1"/>
</dbReference>
<dbReference type="Gene3D" id="1.10.10.60">
    <property type="entry name" value="Homeodomain-like"/>
    <property type="match status" value="1"/>
</dbReference>
<keyword evidence="4" id="KW-0804">Transcription</keyword>
<keyword evidence="3" id="KW-0805">Transcription regulation</keyword>
<dbReference type="Pfam" id="PF00158">
    <property type="entry name" value="Sigma54_activat"/>
    <property type="match status" value="1"/>
</dbReference>
<dbReference type="InterPro" id="IPR025662">
    <property type="entry name" value="Sigma_54_int_dom_ATP-bd_1"/>
</dbReference>
<dbReference type="Gene3D" id="1.10.8.60">
    <property type="match status" value="1"/>
</dbReference>
<dbReference type="CDD" id="cd00009">
    <property type="entry name" value="AAA"/>
    <property type="match status" value="1"/>
</dbReference>
<dbReference type="SUPFAM" id="SSF46689">
    <property type="entry name" value="Homeodomain-like"/>
    <property type="match status" value="1"/>
</dbReference>
<dbReference type="PROSITE" id="PS50110">
    <property type="entry name" value="RESPONSE_REGULATORY"/>
    <property type="match status" value="1"/>
</dbReference>
<dbReference type="Gene3D" id="3.40.50.2300">
    <property type="match status" value="1"/>
</dbReference>
<keyword evidence="9" id="KW-1185">Reference proteome</keyword>
<evidence type="ECO:0000313" key="9">
    <source>
        <dbReference type="Proteomes" id="UP000199181"/>
    </source>
</evidence>
<dbReference type="PROSITE" id="PS00675">
    <property type="entry name" value="SIGMA54_INTERACT_1"/>
    <property type="match status" value="1"/>
</dbReference>
<feature type="domain" description="Sigma-54 factor interaction" evidence="6">
    <location>
        <begin position="140"/>
        <end position="369"/>
    </location>
</feature>
<dbReference type="InterPro" id="IPR011006">
    <property type="entry name" value="CheY-like_superfamily"/>
</dbReference>
<dbReference type="InterPro" id="IPR003593">
    <property type="entry name" value="AAA+_ATPase"/>
</dbReference>
<keyword evidence="1" id="KW-0547">Nucleotide-binding</keyword>
<dbReference type="Pfam" id="PF00072">
    <property type="entry name" value="Response_reg"/>
    <property type="match status" value="1"/>
</dbReference>
<dbReference type="Pfam" id="PF02954">
    <property type="entry name" value="HTH_8"/>
    <property type="match status" value="1"/>
</dbReference>
<evidence type="ECO:0000256" key="2">
    <source>
        <dbReference type="ARBA" id="ARBA00022840"/>
    </source>
</evidence>
<dbReference type="InterPro" id="IPR058031">
    <property type="entry name" value="AAA_lid_NorR"/>
</dbReference>
<dbReference type="Gene3D" id="3.40.50.300">
    <property type="entry name" value="P-loop containing nucleotide triphosphate hydrolases"/>
    <property type="match status" value="1"/>
</dbReference>
<dbReference type="GO" id="GO:0005524">
    <property type="term" value="F:ATP binding"/>
    <property type="evidence" value="ECO:0007669"/>
    <property type="project" value="UniProtKB-KW"/>
</dbReference>
<feature type="domain" description="Response regulatory" evidence="7">
    <location>
        <begin position="2"/>
        <end position="116"/>
    </location>
</feature>
<dbReference type="InterPro" id="IPR002197">
    <property type="entry name" value="HTH_Fis"/>
</dbReference>
<dbReference type="Pfam" id="PF25601">
    <property type="entry name" value="AAA_lid_14"/>
    <property type="match status" value="1"/>
</dbReference>
<dbReference type="Proteomes" id="UP000199181">
    <property type="component" value="Unassembled WGS sequence"/>
</dbReference>
<accession>A0A1I0DHB9</accession>
<dbReference type="PRINTS" id="PR01590">
    <property type="entry name" value="HTHFIS"/>
</dbReference>
<dbReference type="SUPFAM" id="SSF52172">
    <property type="entry name" value="CheY-like"/>
    <property type="match status" value="1"/>
</dbReference>
<name>A0A1I0DHB9_9BACT</name>
<protein>
    <submittedName>
        <fullName evidence="8">Two component, sigma54 specific, transcriptional regulator, Fis family</fullName>
    </submittedName>
</protein>
<evidence type="ECO:0000256" key="4">
    <source>
        <dbReference type="ARBA" id="ARBA00023163"/>
    </source>
</evidence>